<gene>
    <name evidence="7" type="ORF">DOTSEDRAFT_69637</name>
</gene>
<evidence type="ECO:0000256" key="3">
    <source>
        <dbReference type="ARBA" id="ARBA00022692"/>
    </source>
</evidence>
<dbReference type="AlphaFoldDB" id="N1PZW0"/>
<dbReference type="OrthoDB" id="2962993at2759"/>
<reference evidence="7 8" key="2">
    <citation type="journal article" date="2012" name="PLoS Pathog.">
        <title>Diverse lifestyles and strategies of plant pathogenesis encoded in the genomes of eighteen Dothideomycetes fungi.</title>
        <authorList>
            <person name="Ohm R.A."/>
            <person name="Feau N."/>
            <person name="Henrissat B."/>
            <person name="Schoch C.L."/>
            <person name="Horwitz B.A."/>
            <person name="Barry K.W."/>
            <person name="Condon B.J."/>
            <person name="Copeland A.C."/>
            <person name="Dhillon B."/>
            <person name="Glaser F."/>
            <person name="Hesse C.N."/>
            <person name="Kosti I."/>
            <person name="LaButti K."/>
            <person name="Lindquist E.A."/>
            <person name="Lucas S."/>
            <person name="Salamov A.A."/>
            <person name="Bradshaw R.E."/>
            <person name="Ciuffetti L."/>
            <person name="Hamelin R.C."/>
            <person name="Kema G.H.J."/>
            <person name="Lawrence C."/>
            <person name="Scott J.A."/>
            <person name="Spatafora J.W."/>
            <person name="Turgeon B.G."/>
            <person name="de Wit P.J.G.M."/>
            <person name="Zhong S."/>
            <person name="Goodwin S.B."/>
            <person name="Grigoriev I.V."/>
        </authorList>
    </citation>
    <scope>NUCLEOTIDE SEQUENCE [LARGE SCALE GENOMIC DNA]</scope>
    <source>
        <strain evidence="8">NZE10 / CBS 128990</strain>
    </source>
</reference>
<feature type="signal peptide" evidence="6">
    <location>
        <begin position="1"/>
        <end position="16"/>
    </location>
</feature>
<name>N1PZW0_DOTSN</name>
<comment type="subcellular location">
    <subcellularLocation>
        <location evidence="1">Membrane</location>
        <topology evidence="1">Multi-pass membrane protein</topology>
    </subcellularLocation>
</comment>
<dbReference type="Proteomes" id="UP000016933">
    <property type="component" value="Unassembled WGS sequence"/>
</dbReference>
<keyword evidence="8" id="KW-1185">Reference proteome</keyword>
<evidence type="ECO:0000256" key="2">
    <source>
        <dbReference type="ARBA" id="ARBA00022448"/>
    </source>
</evidence>
<evidence type="ECO:0000313" key="8">
    <source>
        <dbReference type="Proteomes" id="UP000016933"/>
    </source>
</evidence>
<keyword evidence="4" id="KW-1133">Transmembrane helix</keyword>
<keyword evidence="5" id="KW-0472">Membrane</keyword>
<dbReference type="PANTHER" id="PTHR43791:SF5">
    <property type="entry name" value="MAJOR FACILITATOR SUPERFAMILY (MFS) PROFILE DOMAIN-CONTAINING PROTEIN"/>
    <property type="match status" value="1"/>
</dbReference>
<evidence type="ECO:0000256" key="4">
    <source>
        <dbReference type="ARBA" id="ARBA00022989"/>
    </source>
</evidence>
<evidence type="ECO:0000256" key="1">
    <source>
        <dbReference type="ARBA" id="ARBA00004141"/>
    </source>
</evidence>
<dbReference type="GO" id="GO:0016020">
    <property type="term" value="C:membrane"/>
    <property type="evidence" value="ECO:0007669"/>
    <property type="project" value="UniProtKB-SubCell"/>
</dbReference>
<evidence type="ECO:0000313" key="7">
    <source>
        <dbReference type="EMBL" id="EME47754.1"/>
    </source>
</evidence>
<evidence type="ECO:0000256" key="6">
    <source>
        <dbReference type="SAM" id="SignalP"/>
    </source>
</evidence>
<keyword evidence="3" id="KW-0812">Transmembrane</keyword>
<organism evidence="7 8">
    <name type="scientific">Dothistroma septosporum (strain NZE10 / CBS 128990)</name>
    <name type="common">Red band needle blight fungus</name>
    <name type="synonym">Mycosphaerella pini</name>
    <dbReference type="NCBI Taxonomy" id="675120"/>
    <lineage>
        <taxon>Eukaryota</taxon>
        <taxon>Fungi</taxon>
        <taxon>Dikarya</taxon>
        <taxon>Ascomycota</taxon>
        <taxon>Pezizomycotina</taxon>
        <taxon>Dothideomycetes</taxon>
        <taxon>Dothideomycetidae</taxon>
        <taxon>Mycosphaerellales</taxon>
        <taxon>Mycosphaerellaceae</taxon>
        <taxon>Dothistroma</taxon>
    </lineage>
</organism>
<dbReference type="EMBL" id="KB446536">
    <property type="protein sequence ID" value="EME47754.1"/>
    <property type="molecule type" value="Genomic_DNA"/>
</dbReference>
<proteinExistence type="predicted"/>
<dbReference type="HOGENOM" id="CLU_2654479_0_0_1"/>
<reference evidence="8" key="1">
    <citation type="journal article" date="2012" name="PLoS Genet.">
        <title>The genomes of the fungal plant pathogens Cladosporium fulvum and Dothistroma septosporum reveal adaptation to different hosts and lifestyles but also signatures of common ancestry.</title>
        <authorList>
            <person name="de Wit P.J.G.M."/>
            <person name="van der Burgt A."/>
            <person name="Oekmen B."/>
            <person name="Stergiopoulos I."/>
            <person name="Abd-Elsalam K.A."/>
            <person name="Aerts A.L."/>
            <person name="Bahkali A.H."/>
            <person name="Beenen H.G."/>
            <person name="Chettri P."/>
            <person name="Cox M.P."/>
            <person name="Datema E."/>
            <person name="de Vries R.P."/>
            <person name="Dhillon B."/>
            <person name="Ganley A.R."/>
            <person name="Griffiths S.A."/>
            <person name="Guo Y."/>
            <person name="Hamelin R.C."/>
            <person name="Henrissat B."/>
            <person name="Kabir M.S."/>
            <person name="Jashni M.K."/>
            <person name="Kema G."/>
            <person name="Klaubauf S."/>
            <person name="Lapidus A."/>
            <person name="Levasseur A."/>
            <person name="Lindquist E."/>
            <person name="Mehrabi R."/>
            <person name="Ohm R.A."/>
            <person name="Owen T.J."/>
            <person name="Salamov A."/>
            <person name="Schwelm A."/>
            <person name="Schijlen E."/>
            <person name="Sun H."/>
            <person name="van den Burg H.A."/>
            <person name="van Ham R.C.H.J."/>
            <person name="Zhang S."/>
            <person name="Goodwin S.B."/>
            <person name="Grigoriev I.V."/>
            <person name="Collemare J."/>
            <person name="Bradshaw R.E."/>
        </authorList>
    </citation>
    <scope>NUCLEOTIDE SEQUENCE [LARGE SCALE GENOMIC DNA]</scope>
    <source>
        <strain evidence="8">NZE10 / CBS 128990</strain>
    </source>
</reference>
<accession>N1PZW0</accession>
<keyword evidence="2" id="KW-0813">Transport</keyword>
<sequence>MRMNFFLILVPIYSDSLFLPTTIKGLGHTRVTAQLFNTPPNLIAFIPVLAFACTSDRNAMRGPPIVLDHFKPPCDT</sequence>
<feature type="chain" id="PRO_5004109728" evidence="6">
    <location>
        <begin position="17"/>
        <end position="76"/>
    </location>
</feature>
<evidence type="ECO:0000256" key="5">
    <source>
        <dbReference type="ARBA" id="ARBA00023136"/>
    </source>
</evidence>
<keyword evidence="6" id="KW-0732">Signal</keyword>
<dbReference type="GO" id="GO:0022857">
    <property type="term" value="F:transmembrane transporter activity"/>
    <property type="evidence" value="ECO:0007669"/>
    <property type="project" value="TreeGrafter"/>
</dbReference>
<protein>
    <submittedName>
        <fullName evidence="7">Uncharacterized protein</fullName>
    </submittedName>
</protein>
<dbReference type="PANTHER" id="PTHR43791">
    <property type="entry name" value="PERMEASE-RELATED"/>
    <property type="match status" value="1"/>
</dbReference>